<name>A0A2B7XE28_9EURO</name>
<keyword evidence="3" id="KW-1185">Reference proteome</keyword>
<evidence type="ECO:0000256" key="1">
    <source>
        <dbReference type="SAM" id="MobiDB-lite"/>
    </source>
</evidence>
<organism evidence="2 3">
    <name type="scientific">Blastomyces parvus</name>
    <dbReference type="NCBI Taxonomy" id="2060905"/>
    <lineage>
        <taxon>Eukaryota</taxon>
        <taxon>Fungi</taxon>
        <taxon>Dikarya</taxon>
        <taxon>Ascomycota</taxon>
        <taxon>Pezizomycotina</taxon>
        <taxon>Eurotiomycetes</taxon>
        <taxon>Eurotiomycetidae</taxon>
        <taxon>Onygenales</taxon>
        <taxon>Ajellomycetaceae</taxon>
        <taxon>Blastomyces</taxon>
    </lineage>
</organism>
<evidence type="ECO:0000313" key="3">
    <source>
        <dbReference type="Proteomes" id="UP000224080"/>
    </source>
</evidence>
<dbReference type="Proteomes" id="UP000224080">
    <property type="component" value="Unassembled WGS sequence"/>
</dbReference>
<gene>
    <name evidence="2" type="ORF">GX51_01957</name>
</gene>
<protein>
    <submittedName>
        <fullName evidence="2">Uncharacterized protein</fullName>
    </submittedName>
</protein>
<comment type="caution">
    <text evidence="2">The sequence shown here is derived from an EMBL/GenBank/DDBJ whole genome shotgun (WGS) entry which is preliminary data.</text>
</comment>
<dbReference type="EMBL" id="PDNC01000016">
    <property type="protein sequence ID" value="PGH07170.1"/>
    <property type="molecule type" value="Genomic_DNA"/>
</dbReference>
<feature type="region of interest" description="Disordered" evidence="1">
    <location>
        <begin position="62"/>
        <end position="87"/>
    </location>
</feature>
<reference evidence="2 3" key="1">
    <citation type="submission" date="2017-10" db="EMBL/GenBank/DDBJ databases">
        <title>Comparative genomics in systemic dimorphic fungi from Ajellomycetaceae.</title>
        <authorList>
            <person name="Munoz J.F."/>
            <person name="Mcewen J.G."/>
            <person name="Clay O.K."/>
            <person name="Cuomo C.A."/>
        </authorList>
    </citation>
    <scope>NUCLEOTIDE SEQUENCE [LARGE SCALE GENOMIC DNA]</scope>
    <source>
        <strain evidence="2 3">UAMH130</strain>
    </source>
</reference>
<feature type="compositionally biased region" description="Basic residues" evidence="1">
    <location>
        <begin position="62"/>
        <end position="79"/>
    </location>
</feature>
<sequence>MNSLKCRRRHFSNTDSEGQDFLLDVMGKMSYLIQFQQQQPSQRKVFIITASSTTIVCNTHWGHKPHHHANPSQARRNKHLAPGSSWN</sequence>
<evidence type="ECO:0000313" key="2">
    <source>
        <dbReference type="EMBL" id="PGH07170.1"/>
    </source>
</evidence>
<dbReference type="AlphaFoldDB" id="A0A2B7XE28"/>
<accession>A0A2B7XE28</accession>
<proteinExistence type="predicted"/>